<comment type="caution">
    <text evidence="1">The sequence shown here is derived from an EMBL/GenBank/DDBJ whole genome shotgun (WGS) entry which is preliminary data.</text>
</comment>
<gene>
    <name evidence="1" type="ORF">RRG08_047318</name>
</gene>
<accession>A0AAE0XQD3</accession>
<reference evidence="1" key="1">
    <citation type="journal article" date="2023" name="G3 (Bethesda)">
        <title>A reference genome for the long-term kleptoplast-retaining sea slug Elysia crispata morphotype clarki.</title>
        <authorList>
            <person name="Eastman K.E."/>
            <person name="Pendleton A.L."/>
            <person name="Shaikh M.A."/>
            <person name="Suttiyut T."/>
            <person name="Ogas R."/>
            <person name="Tomko P."/>
            <person name="Gavelis G."/>
            <person name="Widhalm J.R."/>
            <person name="Wisecaver J.H."/>
        </authorList>
    </citation>
    <scope>NUCLEOTIDE SEQUENCE</scope>
    <source>
        <strain evidence="1">ECLA1</strain>
    </source>
</reference>
<dbReference type="EMBL" id="JAWDGP010007850">
    <property type="protein sequence ID" value="KAK3702945.1"/>
    <property type="molecule type" value="Genomic_DNA"/>
</dbReference>
<evidence type="ECO:0000313" key="2">
    <source>
        <dbReference type="Proteomes" id="UP001283361"/>
    </source>
</evidence>
<keyword evidence="2" id="KW-1185">Reference proteome</keyword>
<sequence>MDDCFIRNHKKPSLYFPSTPLQSLDHFRVNKDDCLTQFYTENHFSLLSLHTPSHSTSLESIMTADSLRDTERITSPYTRSIPQSLDQFTVNNDS</sequence>
<dbReference type="Proteomes" id="UP001283361">
    <property type="component" value="Unassembled WGS sequence"/>
</dbReference>
<proteinExistence type="predicted"/>
<organism evidence="1 2">
    <name type="scientific">Elysia crispata</name>
    <name type="common">lettuce slug</name>
    <dbReference type="NCBI Taxonomy" id="231223"/>
    <lineage>
        <taxon>Eukaryota</taxon>
        <taxon>Metazoa</taxon>
        <taxon>Spiralia</taxon>
        <taxon>Lophotrochozoa</taxon>
        <taxon>Mollusca</taxon>
        <taxon>Gastropoda</taxon>
        <taxon>Heterobranchia</taxon>
        <taxon>Euthyneura</taxon>
        <taxon>Panpulmonata</taxon>
        <taxon>Sacoglossa</taxon>
        <taxon>Placobranchoidea</taxon>
        <taxon>Plakobranchidae</taxon>
        <taxon>Elysia</taxon>
    </lineage>
</organism>
<evidence type="ECO:0000313" key="1">
    <source>
        <dbReference type="EMBL" id="KAK3702945.1"/>
    </source>
</evidence>
<protein>
    <submittedName>
        <fullName evidence="1">Uncharacterized protein</fullName>
    </submittedName>
</protein>
<dbReference type="AlphaFoldDB" id="A0AAE0XQD3"/>
<name>A0AAE0XQD3_9GAST</name>